<dbReference type="Pfam" id="PF01381">
    <property type="entry name" value="HTH_3"/>
    <property type="match status" value="1"/>
</dbReference>
<dbReference type="SMART" id="SM00530">
    <property type="entry name" value="HTH_XRE"/>
    <property type="match status" value="1"/>
</dbReference>
<keyword evidence="1" id="KW-0238">DNA-binding</keyword>
<gene>
    <name evidence="3" type="ORF">HA052_25600</name>
</gene>
<evidence type="ECO:0000259" key="2">
    <source>
        <dbReference type="PROSITE" id="PS50943"/>
    </source>
</evidence>
<dbReference type="PROSITE" id="PS50943">
    <property type="entry name" value="HTH_CROC1"/>
    <property type="match status" value="1"/>
</dbReference>
<dbReference type="CDD" id="cd00093">
    <property type="entry name" value="HTH_XRE"/>
    <property type="match status" value="1"/>
</dbReference>
<dbReference type="RefSeq" id="WP_166454200.1">
    <property type="nucleotide sequence ID" value="NZ_JAAOMA010000070.1"/>
</dbReference>
<organism evidence="3 4">
    <name type="scientific">Chromobacterium fluminis</name>
    <dbReference type="NCBI Taxonomy" id="3044269"/>
    <lineage>
        <taxon>Bacteria</taxon>
        <taxon>Pseudomonadati</taxon>
        <taxon>Pseudomonadota</taxon>
        <taxon>Betaproteobacteria</taxon>
        <taxon>Neisseriales</taxon>
        <taxon>Chromobacteriaceae</taxon>
        <taxon>Chromobacterium</taxon>
    </lineage>
</organism>
<dbReference type="InterPro" id="IPR010982">
    <property type="entry name" value="Lambda_DNA-bd_dom_sf"/>
</dbReference>
<dbReference type="Gene3D" id="1.10.260.40">
    <property type="entry name" value="lambda repressor-like DNA-binding domains"/>
    <property type="match status" value="1"/>
</dbReference>
<protein>
    <submittedName>
        <fullName evidence="3">Helix-turn-helix transcriptional regulator</fullName>
    </submittedName>
</protein>
<dbReference type="Proteomes" id="UP001515641">
    <property type="component" value="Unassembled WGS sequence"/>
</dbReference>
<evidence type="ECO:0000256" key="1">
    <source>
        <dbReference type="ARBA" id="ARBA00023125"/>
    </source>
</evidence>
<dbReference type="SUPFAM" id="SSF47413">
    <property type="entry name" value="lambda repressor-like DNA-binding domains"/>
    <property type="match status" value="1"/>
</dbReference>
<sequence length="86" mass="9530">MEPEVAFGRALRKLRKNRHMSQEVLAFEAGVERNYISLLELGRNSASVKVIFKLAGALGLRPNQLIEAAENEMPQSNGDLQQGPQP</sequence>
<dbReference type="InterPro" id="IPR001387">
    <property type="entry name" value="Cro/C1-type_HTH"/>
</dbReference>
<evidence type="ECO:0000313" key="4">
    <source>
        <dbReference type="Proteomes" id="UP001515641"/>
    </source>
</evidence>
<proteinExistence type="predicted"/>
<dbReference type="InterPro" id="IPR050807">
    <property type="entry name" value="TransReg_Diox_bact_type"/>
</dbReference>
<dbReference type="PANTHER" id="PTHR46797">
    <property type="entry name" value="HTH-TYPE TRANSCRIPTIONAL REGULATOR"/>
    <property type="match status" value="1"/>
</dbReference>
<accession>A0ABX0LCT2</accession>
<comment type="caution">
    <text evidence="3">The sequence shown here is derived from an EMBL/GenBank/DDBJ whole genome shotgun (WGS) entry which is preliminary data.</text>
</comment>
<dbReference type="EMBL" id="JAAOMA010000070">
    <property type="protein sequence ID" value="NHR08570.1"/>
    <property type="molecule type" value="Genomic_DNA"/>
</dbReference>
<reference evidence="3 4" key="1">
    <citation type="submission" date="2020-03" db="EMBL/GenBank/DDBJ databases">
        <title>Draft genome sequence of environmentally isolated cultures.</title>
        <authorList>
            <person name="Wilson H.S."/>
            <person name="De Leon M.E."/>
        </authorList>
    </citation>
    <scope>NUCLEOTIDE SEQUENCE [LARGE SCALE GENOMIC DNA]</scope>
    <source>
        <strain evidence="3 4">HSC-31F16</strain>
    </source>
</reference>
<dbReference type="PANTHER" id="PTHR46797:SF1">
    <property type="entry name" value="METHYLPHOSPHONATE SYNTHASE"/>
    <property type="match status" value="1"/>
</dbReference>
<feature type="domain" description="HTH cro/C1-type" evidence="2">
    <location>
        <begin position="11"/>
        <end position="65"/>
    </location>
</feature>
<evidence type="ECO:0000313" key="3">
    <source>
        <dbReference type="EMBL" id="NHR08570.1"/>
    </source>
</evidence>
<keyword evidence="4" id="KW-1185">Reference proteome</keyword>
<name>A0ABX0LCT2_9NEIS</name>